<reference evidence="1" key="1">
    <citation type="journal article" date="2020" name="Nature">
        <title>Giant virus diversity and host interactions through global metagenomics.</title>
        <authorList>
            <person name="Schulz F."/>
            <person name="Roux S."/>
            <person name="Paez-Espino D."/>
            <person name="Jungbluth S."/>
            <person name="Walsh D.A."/>
            <person name="Denef V.J."/>
            <person name="McMahon K.D."/>
            <person name="Konstantinidis K.T."/>
            <person name="Eloe-Fadrosh E.A."/>
            <person name="Kyrpides N.C."/>
            <person name="Woyke T."/>
        </authorList>
    </citation>
    <scope>NUCLEOTIDE SEQUENCE</scope>
    <source>
        <strain evidence="1">GVMAG-M-3300001351-8</strain>
    </source>
</reference>
<dbReference type="AlphaFoldDB" id="A0A6C0EIQ4"/>
<sequence>MGIREIINNNTTFNKLFYFGLLPVLSKLGKNVNSDTPRNISLVIGGVHLISDYKYKTWPFKPYNRVIKEYPIFTSYISLPVASVIVKIGSDGIDKTNTKKQNISGMALILMGSVFGINHFRQIVYRDNNHYSWLINAPAGKSINALSNKLITI</sequence>
<dbReference type="EMBL" id="MN738866">
    <property type="protein sequence ID" value="QHT28917.1"/>
    <property type="molecule type" value="Genomic_DNA"/>
</dbReference>
<proteinExistence type="predicted"/>
<organism evidence="1">
    <name type="scientific">viral metagenome</name>
    <dbReference type="NCBI Taxonomy" id="1070528"/>
    <lineage>
        <taxon>unclassified sequences</taxon>
        <taxon>metagenomes</taxon>
        <taxon>organismal metagenomes</taxon>
    </lineage>
</organism>
<evidence type="ECO:0000313" key="1">
    <source>
        <dbReference type="EMBL" id="QHT28917.1"/>
    </source>
</evidence>
<name>A0A6C0EIQ4_9ZZZZ</name>
<accession>A0A6C0EIQ4</accession>
<protein>
    <submittedName>
        <fullName evidence="1">Uncharacterized protein</fullName>
    </submittedName>
</protein>